<keyword evidence="4" id="KW-1185">Reference proteome</keyword>
<proteinExistence type="predicted"/>
<feature type="compositionally biased region" description="Basic and acidic residues" evidence="1">
    <location>
        <begin position="203"/>
        <end position="218"/>
    </location>
</feature>
<feature type="region of interest" description="Disordered" evidence="1">
    <location>
        <begin position="203"/>
        <end position="238"/>
    </location>
</feature>
<dbReference type="PANTHER" id="PTHR34568">
    <property type="entry name" value="RRM DOMAIN-CONTAINING PROTEIN"/>
    <property type="match status" value="1"/>
</dbReference>
<feature type="compositionally biased region" description="Polar residues" evidence="1">
    <location>
        <begin position="312"/>
        <end position="327"/>
    </location>
</feature>
<organism evidence="3 4">
    <name type="scientific">Brassica carinata</name>
    <name type="common">Ethiopian mustard</name>
    <name type="synonym">Abyssinian cabbage</name>
    <dbReference type="NCBI Taxonomy" id="52824"/>
    <lineage>
        <taxon>Eukaryota</taxon>
        <taxon>Viridiplantae</taxon>
        <taxon>Streptophyta</taxon>
        <taxon>Embryophyta</taxon>
        <taxon>Tracheophyta</taxon>
        <taxon>Spermatophyta</taxon>
        <taxon>Magnoliopsida</taxon>
        <taxon>eudicotyledons</taxon>
        <taxon>Gunneridae</taxon>
        <taxon>Pentapetalae</taxon>
        <taxon>rosids</taxon>
        <taxon>malvids</taxon>
        <taxon>Brassicales</taxon>
        <taxon>Brassicaceae</taxon>
        <taxon>Brassiceae</taxon>
        <taxon>Brassica</taxon>
    </lineage>
</organism>
<evidence type="ECO:0000313" key="4">
    <source>
        <dbReference type="Proteomes" id="UP000886595"/>
    </source>
</evidence>
<sequence>MHSLKTSCVGQVFALAKPHDSVGKRTRNRIPKEERKTLVESFIKKHQSLNNGRFPSLSLTHKEVGGSFYTIREIVREIIQENRVLGTSDLILQGKGDDDHLQDQALSSSLLMDPVPPLSLSPEGFHSPSGQSHNHSKEDRGSDKDREVNGYHQLSEEGIGLLTHEPVESTDISRAQFAGSCGEENDAKHEGVQTICDSVASKPQDKEVEVDKKDKGSEETPFIESNGTRPVNSDDRVNDDGAATIEMAKNSLGTVDLPAEAVAETSSTSDVQPSEVARVCEAEKVTEAKVESDSSTETSVDLGDISDVPEEQGTQVIGGQMPKQISVSMDKKVEEKTNADIHETKEYSNGSLTTEGITPTSGTESASFKKDKARSKVTSVEKGKQDASDSSSSQKGNIAPLNRIKPESWKGQSNVAGGLETNPLLAALKSLMTAFVKFWSE</sequence>
<evidence type="ECO:0000259" key="2">
    <source>
        <dbReference type="Pfam" id="PF25896"/>
    </source>
</evidence>
<dbReference type="OrthoDB" id="787154at2759"/>
<dbReference type="Proteomes" id="UP000886595">
    <property type="component" value="Unassembled WGS sequence"/>
</dbReference>
<dbReference type="EMBL" id="JAAMPC010000010">
    <property type="protein sequence ID" value="KAG2287139.1"/>
    <property type="molecule type" value="Genomic_DNA"/>
</dbReference>
<evidence type="ECO:0000313" key="3">
    <source>
        <dbReference type="EMBL" id="KAG2287139.1"/>
    </source>
</evidence>
<dbReference type="AlphaFoldDB" id="A0A8X7RKN5"/>
<dbReference type="Pfam" id="PF25896">
    <property type="entry name" value="HTH_AT3G52170"/>
    <property type="match status" value="1"/>
</dbReference>
<feature type="region of interest" description="Disordered" evidence="1">
    <location>
        <begin position="112"/>
        <end position="146"/>
    </location>
</feature>
<dbReference type="InterPro" id="IPR058942">
    <property type="entry name" value="AT3G52170-like"/>
</dbReference>
<feature type="compositionally biased region" description="Basic and acidic residues" evidence="1">
    <location>
        <begin position="329"/>
        <end position="346"/>
    </location>
</feature>
<comment type="caution">
    <text evidence="3">The sequence shown here is derived from an EMBL/GenBank/DDBJ whole genome shotgun (WGS) entry which is preliminary data.</text>
</comment>
<protein>
    <recommendedName>
        <fullName evidence="2">AT3G52170-like helix-turn-helix domain-containing protein</fullName>
    </recommendedName>
</protein>
<feature type="compositionally biased region" description="Polar residues" evidence="1">
    <location>
        <begin position="347"/>
        <end position="366"/>
    </location>
</feature>
<feature type="region of interest" description="Disordered" evidence="1">
    <location>
        <begin position="286"/>
        <end position="417"/>
    </location>
</feature>
<dbReference type="PANTHER" id="PTHR34568:SF1">
    <property type="entry name" value="DNA BINDING PROTEIN"/>
    <property type="match status" value="1"/>
</dbReference>
<accession>A0A8X7RKN5</accession>
<evidence type="ECO:0000256" key="1">
    <source>
        <dbReference type="SAM" id="MobiDB-lite"/>
    </source>
</evidence>
<name>A0A8X7RKN5_BRACI</name>
<feature type="domain" description="AT3G52170-like helix-turn-helix" evidence="2">
    <location>
        <begin position="31"/>
        <end position="79"/>
    </location>
</feature>
<reference evidence="3 4" key="1">
    <citation type="submission" date="2020-02" db="EMBL/GenBank/DDBJ databases">
        <authorList>
            <person name="Ma Q."/>
            <person name="Huang Y."/>
            <person name="Song X."/>
            <person name="Pei D."/>
        </authorList>
    </citation>
    <scope>NUCLEOTIDE SEQUENCE [LARGE SCALE GENOMIC DNA]</scope>
    <source>
        <strain evidence="3">Sxm20200214</strain>
        <tissue evidence="3">Leaf</tissue>
    </source>
</reference>
<gene>
    <name evidence="3" type="ORF">Bca52824_046743</name>
</gene>
<feature type="compositionally biased region" description="Basic and acidic residues" evidence="1">
    <location>
        <begin position="135"/>
        <end position="146"/>
    </location>
</feature>
<dbReference type="InterPro" id="IPR058941">
    <property type="entry name" value="HTH_AT3G52170-like"/>
</dbReference>